<dbReference type="EnsemblMetazoa" id="CLYHEMT023401.1">
    <property type="protein sequence ID" value="CLYHEMP023401.1"/>
    <property type="gene ID" value="CLYHEMG023401"/>
</dbReference>
<evidence type="ECO:0000313" key="8">
    <source>
        <dbReference type="Proteomes" id="UP000594262"/>
    </source>
</evidence>
<dbReference type="Pfam" id="PF05485">
    <property type="entry name" value="THAP"/>
    <property type="match status" value="1"/>
</dbReference>
<accession>A0A7M5XHJ9</accession>
<evidence type="ECO:0000256" key="5">
    <source>
        <dbReference type="PROSITE-ProRule" id="PRU00309"/>
    </source>
</evidence>
<proteinExistence type="predicted"/>
<evidence type="ECO:0000259" key="6">
    <source>
        <dbReference type="PROSITE" id="PS50950"/>
    </source>
</evidence>
<keyword evidence="2 5" id="KW-0863">Zinc-finger</keyword>
<name>A0A7M5XHJ9_9CNID</name>
<dbReference type="AlphaFoldDB" id="A0A7M5XHJ9"/>
<dbReference type="GO" id="GO:0003677">
    <property type="term" value="F:DNA binding"/>
    <property type="evidence" value="ECO:0007669"/>
    <property type="project" value="UniProtKB-UniRule"/>
</dbReference>
<evidence type="ECO:0000256" key="1">
    <source>
        <dbReference type="ARBA" id="ARBA00022723"/>
    </source>
</evidence>
<dbReference type="PROSITE" id="PS50950">
    <property type="entry name" value="ZF_THAP"/>
    <property type="match status" value="1"/>
</dbReference>
<dbReference type="SMART" id="SM00980">
    <property type="entry name" value="THAP"/>
    <property type="match status" value="1"/>
</dbReference>
<dbReference type="OrthoDB" id="5983843at2759"/>
<feature type="domain" description="THAP-type" evidence="6">
    <location>
        <begin position="1"/>
        <end position="90"/>
    </location>
</feature>
<evidence type="ECO:0000256" key="3">
    <source>
        <dbReference type="ARBA" id="ARBA00022833"/>
    </source>
</evidence>
<keyword evidence="8" id="KW-1185">Reference proteome</keyword>
<evidence type="ECO:0000313" key="7">
    <source>
        <dbReference type="EnsemblMetazoa" id="CLYHEMP023401.1"/>
    </source>
</evidence>
<sequence length="218" mass="25136">MPGENCAIVGCGICRNQNKYGLFKIPPLTKPEWRQNFLAQILKGRIVDEKFSKKIESSKVWVCEKHYEPDALYHYATRKVPKEDAIPTLNLPGMSNKTYVPRPINSIVKREQNHQPANIPSTSIKTFSIYTYRQFLQNASMSINNNWQYSLLDQSSTFRLFDSRFQVPKFDLVVDCHLKVTLRVFGWFSTCPFSIMSMPINTILTKLETMNLCVGISN</sequence>
<protein>
    <recommendedName>
        <fullName evidence="6">THAP-type domain-containing protein</fullName>
    </recommendedName>
</protein>
<evidence type="ECO:0000256" key="2">
    <source>
        <dbReference type="ARBA" id="ARBA00022771"/>
    </source>
</evidence>
<keyword evidence="3" id="KW-0862">Zinc</keyword>
<dbReference type="InterPro" id="IPR006612">
    <property type="entry name" value="THAP_Znf"/>
</dbReference>
<organism evidence="7 8">
    <name type="scientific">Clytia hemisphaerica</name>
    <dbReference type="NCBI Taxonomy" id="252671"/>
    <lineage>
        <taxon>Eukaryota</taxon>
        <taxon>Metazoa</taxon>
        <taxon>Cnidaria</taxon>
        <taxon>Hydrozoa</taxon>
        <taxon>Hydroidolina</taxon>
        <taxon>Leptothecata</taxon>
        <taxon>Obeliida</taxon>
        <taxon>Clytiidae</taxon>
        <taxon>Clytia</taxon>
    </lineage>
</organism>
<dbReference type="Proteomes" id="UP000594262">
    <property type="component" value="Unplaced"/>
</dbReference>
<keyword evidence="4 5" id="KW-0238">DNA-binding</keyword>
<evidence type="ECO:0000256" key="4">
    <source>
        <dbReference type="ARBA" id="ARBA00023125"/>
    </source>
</evidence>
<dbReference type="GO" id="GO:0008270">
    <property type="term" value="F:zinc ion binding"/>
    <property type="evidence" value="ECO:0007669"/>
    <property type="project" value="UniProtKB-KW"/>
</dbReference>
<dbReference type="SUPFAM" id="SSF57716">
    <property type="entry name" value="Glucocorticoid receptor-like (DNA-binding domain)"/>
    <property type="match status" value="1"/>
</dbReference>
<keyword evidence="1" id="KW-0479">Metal-binding</keyword>
<reference evidence="7" key="1">
    <citation type="submission" date="2021-01" db="UniProtKB">
        <authorList>
            <consortium name="EnsemblMetazoa"/>
        </authorList>
    </citation>
    <scope>IDENTIFICATION</scope>
</reference>